<feature type="domain" description="Trimeric autotransporter adhesin YadA-like head" evidence="14">
    <location>
        <begin position="422"/>
        <end position="446"/>
    </location>
</feature>
<evidence type="ECO:0008006" key="18">
    <source>
        <dbReference type="Google" id="ProtNLM"/>
    </source>
</evidence>
<dbReference type="Gene3D" id="2.150.10.10">
    <property type="entry name" value="Serralysin-like metalloprotease, C-terminal"/>
    <property type="match status" value="8"/>
</dbReference>
<keyword evidence="5" id="KW-1134">Transmembrane beta strand</keyword>
<dbReference type="Gene3D" id="2.20.70.140">
    <property type="match status" value="5"/>
</dbReference>
<feature type="domain" description="Trimeric autotransporter adhesin YadA-like stalk" evidence="15">
    <location>
        <begin position="3018"/>
        <end position="3061"/>
    </location>
</feature>
<name>A0A1X3DM36_9NEIS</name>
<keyword evidence="9" id="KW-0472">Membrane</keyword>
<keyword evidence="4" id="KW-0813">Transport</keyword>
<dbReference type="InterPro" id="IPR045584">
    <property type="entry name" value="Pilin-like"/>
</dbReference>
<comment type="similarity">
    <text evidence="3">Belongs to the autotransporter-2 (AT-2) (TC 1.B.40) family.</text>
</comment>
<dbReference type="GO" id="GO:0009279">
    <property type="term" value="C:cell outer membrane"/>
    <property type="evidence" value="ECO:0007669"/>
    <property type="project" value="UniProtKB-SubCell"/>
</dbReference>
<feature type="domain" description="Trimeric autotransporter adhesin YadA-like head" evidence="14">
    <location>
        <begin position="141"/>
        <end position="167"/>
    </location>
</feature>
<feature type="domain" description="Trimeric autotransporter adhesin YadA-like stalk" evidence="15">
    <location>
        <begin position="212"/>
        <end position="248"/>
    </location>
</feature>
<feature type="domain" description="Trimeric autotransporter adhesin YadA-like head" evidence="14">
    <location>
        <begin position="465"/>
        <end position="487"/>
    </location>
</feature>
<feature type="domain" description="Trimeric autotransporter adhesin YadA-like stalk" evidence="15">
    <location>
        <begin position="1609"/>
        <end position="1641"/>
    </location>
</feature>
<feature type="domain" description="Trimeric autotransporter adhesin YadA-like stalk" evidence="15">
    <location>
        <begin position="1366"/>
        <end position="1395"/>
    </location>
</feature>
<feature type="domain" description="Trimeric autotransporter adhesin YadA-like stalk" evidence="15">
    <location>
        <begin position="2232"/>
        <end position="2266"/>
    </location>
</feature>
<accession>A0A1X3DM36</accession>
<proteinExistence type="inferred from homology"/>
<evidence type="ECO:0000256" key="10">
    <source>
        <dbReference type="ARBA" id="ARBA00023237"/>
    </source>
</evidence>
<feature type="domain" description="Trimeric autotransporter adhesin YadA-like stalk" evidence="15">
    <location>
        <begin position="1515"/>
        <end position="1542"/>
    </location>
</feature>
<feature type="domain" description="Trimeric autotransporter adhesin YadA-like stalk" evidence="15">
    <location>
        <begin position="1100"/>
        <end position="1124"/>
    </location>
</feature>
<reference evidence="17" key="1">
    <citation type="submission" date="2017-01" db="EMBL/GenBank/DDBJ databases">
        <authorList>
            <person name="Mah S.A."/>
            <person name="Swanson W.J."/>
            <person name="Moy G.W."/>
            <person name="Vacquier V.D."/>
        </authorList>
    </citation>
    <scope>NUCLEOTIDE SEQUENCE [LARGE SCALE GENOMIC DNA]</scope>
    <source>
        <strain evidence="17">124861</strain>
    </source>
</reference>
<feature type="domain" description="Trimeric autotransporter adhesin YadA-like stalk" evidence="15">
    <location>
        <begin position="2057"/>
        <end position="2095"/>
    </location>
</feature>
<dbReference type="Gene3D" id="1.20.5.170">
    <property type="match status" value="4"/>
</dbReference>
<feature type="coiled-coil region" evidence="11">
    <location>
        <begin position="899"/>
        <end position="985"/>
    </location>
</feature>
<dbReference type="Gene3D" id="6.20.50.100">
    <property type="match status" value="4"/>
</dbReference>
<keyword evidence="6" id="KW-0812">Transmembrane</keyword>
<dbReference type="EMBL" id="MTAB01000001">
    <property type="protein sequence ID" value="OSI25432.1"/>
    <property type="molecule type" value="Genomic_DNA"/>
</dbReference>
<dbReference type="Proteomes" id="UP000193303">
    <property type="component" value="Unassembled WGS sequence"/>
</dbReference>
<dbReference type="CDD" id="cd12820">
    <property type="entry name" value="LbR_YadA-like"/>
    <property type="match status" value="2"/>
</dbReference>
<feature type="domain" description="Trimeric autotransporter adhesin YadA-like C-terminal membrane anchor" evidence="13">
    <location>
        <begin position="3546"/>
        <end position="3606"/>
    </location>
</feature>
<feature type="domain" description="Trimeric autotransporter adhesin YadA-like head" evidence="14">
    <location>
        <begin position="399"/>
        <end position="418"/>
    </location>
</feature>
<evidence type="ECO:0000256" key="11">
    <source>
        <dbReference type="SAM" id="Coils"/>
    </source>
</evidence>
<dbReference type="GO" id="GO:0009986">
    <property type="term" value="C:cell surface"/>
    <property type="evidence" value="ECO:0007669"/>
    <property type="project" value="UniProtKB-SubCell"/>
</dbReference>
<dbReference type="GO" id="GO:0015031">
    <property type="term" value="P:protein transport"/>
    <property type="evidence" value="ECO:0007669"/>
    <property type="project" value="UniProtKB-KW"/>
</dbReference>
<feature type="domain" description="Trimeric autotransporter adhesin YadA-like stalk" evidence="15">
    <location>
        <begin position="2650"/>
        <end position="2675"/>
    </location>
</feature>
<sequence length="3606" mass="362703">MPLMLGMAFGLSGVANAESVTCNAVTSTGNRSNSNLTCGINATADNHQSIAIGSNTRAPGAQSIALGADTNAKGKSSIAIGGDDLTVMPPDLRDKYYQLTGNPLVGKLTYPKTTTEDGGVAVGVSTIAGRLATAFGSRAHAQGDVSLALGVGSHADKENAVAIGAGSTTAGDAAAPRNVVINGITFSFNGGINLKAGDQVSFGTVGFERQLRNVAPGAVSANSTDGINGSQLYAVAHKLTEVDRNVTTLQGSQVRFYSVGTNNLTSVETQGNYNNNGATASKAIAAGVGVSATAAKSVVVGSDSTVSGEQSVAVGSENLVSGRDTYVLGSGNHQRGESVGGKVGISANNSTVVGKGNIVAADADVHIQGNDNLVTRTHALVMGSHNTVSGSGASNEEPAIAIGSTNTVSNDNALAIGKSNNASAQSSIAVGVNSQATARSTVAIGNTAKATDENGLGIGSYAEAGNYATAVGSQARAKKAHGVAVGTTTYAGERATTVGRYSASHADSSIALGSDALVTTNAHASVALGSGSVVSGAYSGALSSSIQNNQTINGNRAIDRRSVVGGQESYAIGNKNIVGSRSNDTFILGNNVKIGAAGATLTTENITKAERTDTVTFQGETAVSGAVALGSDTGVTVSDGVALGRGSKAATDKGVIGADPLNAVADKNGAAWKSTKGAVAVGSTADNQTRQITGLAAGAQDTDAVNVAQLKAAGFKFNTSASNGGVVAGNQEEKVQNGELFTVDAGKNIAITQSGKKVSIATQDNVAFDSVTVDGVVINNTGINAGNKVITGVATPTADDHAANKAYVDGGRTKVTSSNQTVNVVTKQENGANVYDLSVDTSLLAKADGTNLNIQYGGDNGSSGSSALNQTVQFNGTANEIVTEAANGSVTFKLADTVKNQIEANKTKSQQAFDKATENAARIDQHAASIQDHTAKIAQNQAKAEEASNKAADNAGKIDRNTASIQDHAAKIAANETKLQEAADKAGENTVKIAENAASIRQNADKIAQGLNFEGDKGTQFKRELGETVAVKGADANISTTADNGTISIELSKTLDLGVGGSITTGATKVANNGITLTPADGGNAVRLSSDGLDNGGKAITNIADGQNAGDAVTKRQLDQVASGGWNLRNNAQEKDLVKQGDVVDFVNGEGTTALVETTGDNASTVRFSVNKTGFNVNDGAVTAQAAGDVFATATDVAKAINDGEKTSSVVAGNNTRVEAAVQGNNTAYTVHAEKATVSGSDAVKVTAGQKNSSDVTDYAVDLTDAAKEDIKKGVAAKEALDGKGLAFSDGNGGTSSVKKLGESVTVSGDGNISTTANSDGIQIRLNPELTATSLTTGDSKLSSDGLTIEGGPSVTKAGIDAAGKKIAKVAAGQADDDAVNVGQLKDSDNIAKANMAALGGSYDAATDTYTRPNYVVKTTEGVAKPAVHTVQEALAGLNEEIEKPLTFAADKGANSTRKLGSTIGIKAGNFAGAASADNLVTENNGNGEITIKLADNPTFKGKVSAKGLDAGGLQITGVAQGENGTDAVNVDQLRQAMKDITVENLALVAADSPFSYVNNAGDQLVRKVNDQGKAYFVKASDGQTRYEGDDIVVSALNAQDPQTSVATRVTNVGKGTKDTDAVNTAQLKEVLTALGTTLGEDGALVKPVYTVTRADGTPAATVNTVGEALGHLNTVLKDPITVSGNTNNGTSTIVTGGSDQKLGSKLQIKGALVDGASSSAANIRTVVTDGAVEIQLADAPTFAGKVSAQGFDAGNARITGVAEGTHAADAVNKAQLDALADKVNAGWDLTANGSGLSKVAPGASVDLKNTDNNIVVSKADDSNDVTFNLAENLNIRSVTAGDSVLSSDGLAINNGPSITKAGINASGKAVSNIAAGKDAADAVNVSQLTPLAQALGVSVDAGSGTVTAPAFTVTKADGSRYEAADTIQGALNNIGSEIQKPITFAGDNAAGNFERKLGTTVNLKGGADEAKLSERNIGVVSNGSDTLDIKLSKELTGLTSAEFTDAQGNRSTVNGGGISFNHADGQKAATLDSDGLRINNGPSLTQNGLDAADTVIRNVAAGNVGENSKDAVNAGQLYAQGKGVEKLLGGSTRYNPADGSYTNNDIGGTGKNNLHEAIAAVHATAGAGWNLTAEGANSSNVAAGETVDLRSTDKNIVITKTAESDQVSFDLADAVTADSFTAGDTVVGTNGVAVGDKAALTAEGLTLGNAKNGKAPVVLNSDGLNNGGNAITNIAAGKNSNDAVNVSQLTPLASALGMAFDAANGGWSAPSFTVSRADGSTYPAVNTVQGALDHIGAEIRKPIRFAGNTGVAERKLDETLVVKGSLADNAQASDQNIRTKVEAGTLTIELAESPKFGGVTVNDNGKITGIESGNVEEGSKEAVTGGQLHAHGKGVESIIGGATVYNPDTGTYTQADIGGTGAATVSDAIAAVRNTANTGWNLTAQGKNSSNVQPGETVDLRNNDGNIVVAKTDADDNVTFDLAKTLTVEAVKTGATKVDGSGVGVGDDVALTSDGLTVNNAANGKTVSLGSSGLNNGGNVITGLANGLMAEGSQEAVTGDQLFAVDKKVGENTAALNRGLDFAGNSGNFNRRLGERATIKGGLDNTVAASDTNVRTVADSTGNIQILLADAPVFKGKLKAQGLDAGGQKITGVKDGEEAGDAVNVSQLQRALDNQTITHQSLVQANSPFSYVNSRGEVLARQVDEKGKERFIKVVDGSEYTEKDISISSLNPLDPQTAVPTVVGNIADGKKDNDAANIGQLKNAVKALGGGAAVNADGSIKDPVYTIARNNGGRETVNNVGDALNLLNAELNKPLTFVGDNQEVKVVRSLDTELAVKGGANGKLTENNIGVTGSTDDNSLVIKLAENVNLGENGSVTTGKTVVNNSGVAVGGNVALTSDGLKAGAVTVSHSGIHAGGKTITGVKAGQEATDAVNKAQLDAVQAAASSKVAAQGNLTVKENTNEDGSTTYTLTTADDVNFSSVTSGKGANQVVLDDKGVNVGGKTYLTAQGINANGNKVSNVGKGSINADSTDAVTGSQLHGTASSLAKLFGGDATVNADGSVQMNNIGGTGAATVEEAIKAVNQAVVVSKVAVVQGDNIVVDKATNADGSATYTVSAAKDLKLNSVSVGGNTTINGNGISIANGPSLNANGLDAAGKKLTNVADGEISATSKEAVNGSQLYQAYQVLGGNNTSINMQDAPGTTGSDGNTTPAGTVTTVVTNPDGTQTTTVETNQKVAVSTDKGGNQYTLVTYNVEGQNTYVTNDVIQAIGKMNEQGIKFFHTNDGEVKAVAQGSNNEDSSASGAYATAIGFQTAASGQGAVALGNTYTLVDKDGKEIQGSDGKAKQQRTQATGKNAVAIGTGSQANNENTIAIGTGNIVNGKNAGAIGDPSVINGNNTYAVGNNNTVNGSNTFVLGNSVTETIDNSVVLGNEAAAKGVHKAATGSHYTYAGANDAHVAGVQDVVGVVSVGKEGQTRQIQNVAAGVVSPTSTDAVNGSQLYHTNEAINQVGNQVVNVGNYLNQRIDDIESKSNAGTAAAMAVAGLPQAYLPGKSMMAVSGSTYRGESGYAVGFSSISDNGNWVVKGTATGNSRGHYGATAGVGYQW</sequence>
<dbReference type="Pfam" id="PF05662">
    <property type="entry name" value="YadA_stalk"/>
    <property type="match status" value="16"/>
</dbReference>
<gene>
    <name evidence="16" type="ORF">BV912_00035</name>
</gene>
<comment type="subcellular location">
    <subcellularLocation>
        <location evidence="2">Cell outer membrane</location>
    </subcellularLocation>
    <subcellularLocation>
        <location evidence="1">Cell surface</location>
    </subcellularLocation>
</comment>
<feature type="domain" description="Trimeric autotransporter adhesin YadA-like stalk" evidence="15">
    <location>
        <begin position="1872"/>
        <end position="1907"/>
    </location>
</feature>
<evidence type="ECO:0000256" key="9">
    <source>
        <dbReference type="ARBA" id="ARBA00023136"/>
    </source>
</evidence>
<evidence type="ECO:0000313" key="16">
    <source>
        <dbReference type="EMBL" id="OSI25432.1"/>
    </source>
</evidence>
<dbReference type="InterPro" id="IPR011049">
    <property type="entry name" value="Serralysin-like_metalloprot_C"/>
</dbReference>
<evidence type="ECO:0000256" key="8">
    <source>
        <dbReference type="ARBA" id="ARBA00022927"/>
    </source>
</evidence>
<feature type="domain" description="Trimeric autotransporter adhesin YadA-like stalk" evidence="15">
    <location>
        <begin position="3159"/>
        <end position="3196"/>
    </location>
</feature>
<evidence type="ECO:0000259" key="15">
    <source>
        <dbReference type="Pfam" id="PF05662"/>
    </source>
</evidence>
<evidence type="ECO:0000256" key="1">
    <source>
        <dbReference type="ARBA" id="ARBA00004241"/>
    </source>
</evidence>
<feature type="domain" description="Trimeric autotransporter adhesin YadA-like stalk" evidence="15">
    <location>
        <begin position="2921"/>
        <end position="2961"/>
    </location>
</feature>
<organism evidence="16 17">
    <name type="scientific">Neisseria dumasiana</name>
    <dbReference type="NCBI Taxonomy" id="1931275"/>
    <lineage>
        <taxon>Bacteria</taxon>
        <taxon>Pseudomonadati</taxon>
        <taxon>Pseudomonadota</taxon>
        <taxon>Betaproteobacteria</taxon>
        <taxon>Neisseriales</taxon>
        <taxon>Neisseriaceae</taxon>
        <taxon>Neisseria</taxon>
    </lineage>
</organism>
<feature type="domain" description="Trimeric autotransporter adhesin YadA-like head" evidence="14">
    <location>
        <begin position="3352"/>
        <end position="3377"/>
    </location>
</feature>
<evidence type="ECO:0000256" key="6">
    <source>
        <dbReference type="ARBA" id="ARBA00022692"/>
    </source>
</evidence>
<keyword evidence="11" id="KW-0175">Coiled coil</keyword>
<feature type="signal peptide" evidence="12">
    <location>
        <begin position="1"/>
        <end position="17"/>
    </location>
</feature>
<dbReference type="Gene3D" id="6.10.250.2040">
    <property type="match status" value="6"/>
</dbReference>
<protein>
    <recommendedName>
        <fullName evidence="18">Adhesin</fullName>
    </recommendedName>
</protein>
<feature type="domain" description="Trimeric autotransporter adhesin YadA-like stalk" evidence="15">
    <location>
        <begin position="1758"/>
        <end position="1795"/>
    </location>
</feature>
<keyword evidence="10" id="KW-0998">Cell outer membrane</keyword>
<feature type="domain" description="Trimeric autotransporter adhesin YadA-like head" evidence="14">
    <location>
        <begin position="58"/>
        <end position="82"/>
    </location>
</feature>
<dbReference type="InterPro" id="IPR008640">
    <property type="entry name" value="Adhesin_Head_dom"/>
</dbReference>
<evidence type="ECO:0000256" key="4">
    <source>
        <dbReference type="ARBA" id="ARBA00022448"/>
    </source>
</evidence>
<dbReference type="InterPro" id="IPR008635">
    <property type="entry name" value="Coiled_stalk_dom"/>
</dbReference>
<feature type="domain" description="Trimeric autotransporter adhesin YadA-like head" evidence="14">
    <location>
        <begin position="39"/>
        <end position="56"/>
    </location>
</feature>
<evidence type="ECO:0000256" key="5">
    <source>
        <dbReference type="ARBA" id="ARBA00022452"/>
    </source>
</evidence>
<evidence type="ECO:0000259" key="13">
    <source>
        <dbReference type="Pfam" id="PF03895"/>
    </source>
</evidence>
<evidence type="ECO:0000256" key="2">
    <source>
        <dbReference type="ARBA" id="ARBA00004442"/>
    </source>
</evidence>
<comment type="caution">
    <text evidence="16">The sequence shown here is derived from an EMBL/GenBank/DDBJ whole genome shotgun (WGS) entry which is preliminary data.</text>
</comment>
<dbReference type="SUPFAM" id="SSF54523">
    <property type="entry name" value="Pili subunits"/>
    <property type="match status" value="1"/>
</dbReference>
<feature type="domain" description="Trimeric autotransporter adhesin YadA-like head" evidence="14">
    <location>
        <begin position="3302"/>
        <end position="3326"/>
    </location>
</feature>
<dbReference type="SUPFAM" id="SSF101967">
    <property type="entry name" value="Adhesin YadA, collagen-binding domain"/>
    <property type="match status" value="14"/>
</dbReference>
<dbReference type="Pfam" id="PF03895">
    <property type="entry name" value="YadA_anchor"/>
    <property type="match status" value="1"/>
</dbReference>
<dbReference type="Pfam" id="PF05658">
    <property type="entry name" value="YadA_head"/>
    <property type="match status" value="9"/>
</dbReference>
<feature type="domain" description="Trimeric autotransporter adhesin YadA-like stalk" evidence="15">
    <location>
        <begin position="3478"/>
        <end position="3522"/>
    </location>
</feature>
<evidence type="ECO:0000259" key="14">
    <source>
        <dbReference type="Pfam" id="PF05658"/>
    </source>
</evidence>
<dbReference type="InterPro" id="IPR005594">
    <property type="entry name" value="YadA_C"/>
</dbReference>
<dbReference type="Gene3D" id="3.30.1300.30">
    <property type="entry name" value="GSPII I/J protein-like"/>
    <property type="match status" value="1"/>
</dbReference>
<feature type="domain" description="Trimeric autotransporter adhesin YadA-like stalk" evidence="15">
    <location>
        <begin position="691"/>
        <end position="729"/>
    </location>
</feature>
<evidence type="ECO:0000256" key="3">
    <source>
        <dbReference type="ARBA" id="ARBA00005848"/>
    </source>
</evidence>
<keyword evidence="8" id="KW-0653">Protein transport</keyword>
<evidence type="ECO:0000313" key="17">
    <source>
        <dbReference type="Proteomes" id="UP000193303"/>
    </source>
</evidence>
<feature type="domain" description="Trimeric autotransporter adhesin YadA-like stalk" evidence="15">
    <location>
        <begin position="2746"/>
        <end position="2780"/>
    </location>
</feature>
<evidence type="ECO:0000256" key="12">
    <source>
        <dbReference type="SAM" id="SignalP"/>
    </source>
</evidence>
<feature type="domain" description="Trimeric autotransporter adhesin YadA-like head" evidence="14">
    <location>
        <begin position="292"/>
        <end position="317"/>
    </location>
</feature>
<keyword evidence="7 12" id="KW-0732">Signal</keyword>
<feature type="chain" id="PRO_5012575265" description="Adhesin" evidence="12">
    <location>
        <begin position="18"/>
        <end position="3606"/>
    </location>
</feature>
<dbReference type="Gene3D" id="1.20.5.340">
    <property type="match status" value="1"/>
</dbReference>
<evidence type="ECO:0000256" key="7">
    <source>
        <dbReference type="ARBA" id="ARBA00022729"/>
    </source>
</evidence>